<dbReference type="Pfam" id="PF01165">
    <property type="entry name" value="Ribosomal_S21"/>
    <property type="match status" value="1"/>
</dbReference>
<name>A0A6H0Y2H3_9PEZI</name>
<sequence>MDLSKCAQCVMRMTRPNHIAARECNVSFAKRQKTATNGSYSLQHNRMLSSSSSRNADDSQSIPRPDQNEKPSISLSKIFEDAMEPRSKPVQRTTPRPDTSSTANSLMGMLDAFKSRPTSGPLNTIMDSQGRMRRPIPVQLQQAPFKLGPMLGRTIQVDESRGRDVGAAFRMLGALTRRNSIARDSMAQRFHERPGLKRKRLKSQRYRARFKAAFQDMVTRVHTMRKMGW</sequence>
<evidence type="ECO:0000313" key="6">
    <source>
        <dbReference type="Proteomes" id="UP000503462"/>
    </source>
</evidence>
<dbReference type="PANTHER" id="PTHR41237">
    <property type="entry name" value="37S RIBOSOMAL PROTEIN MRP21, MITOCHONDRIAL"/>
    <property type="match status" value="1"/>
</dbReference>
<evidence type="ECO:0000256" key="4">
    <source>
        <dbReference type="SAM" id="MobiDB-lite"/>
    </source>
</evidence>
<dbReference type="InterPro" id="IPR001911">
    <property type="entry name" value="Ribosomal_bS21"/>
</dbReference>
<feature type="compositionally biased region" description="Basic and acidic residues" evidence="4">
    <location>
        <begin position="78"/>
        <end position="87"/>
    </location>
</feature>
<evidence type="ECO:0000256" key="2">
    <source>
        <dbReference type="ARBA" id="ARBA00022980"/>
    </source>
</evidence>
<dbReference type="OrthoDB" id="2501249at2759"/>
<feature type="region of interest" description="Disordered" evidence="4">
    <location>
        <begin position="35"/>
        <end position="104"/>
    </location>
</feature>
<evidence type="ECO:0000256" key="1">
    <source>
        <dbReference type="ARBA" id="ARBA00006640"/>
    </source>
</evidence>
<feature type="compositionally biased region" description="Low complexity" evidence="4">
    <location>
        <begin position="41"/>
        <end position="61"/>
    </location>
</feature>
<evidence type="ECO:0000256" key="3">
    <source>
        <dbReference type="ARBA" id="ARBA00023274"/>
    </source>
</evidence>
<protein>
    <recommendedName>
        <fullName evidence="7">Ribosomal protein S21 domain-containing protein</fullName>
    </recommendedName>
</protein>
<keyword evidence="2" id="KW-0689">Ribosomal protein</keyword>
<evidence type="ECO:0000313" key="5">
    <source>
        <dbReference type="EMBL" id="QIX01214.1"/>
    </source>
</evidence>
<dbReference type="EMBL" id="CP051142">
    <property type="protein sequence ID" value="QIX01214.1"/>
    <property type="molecule type" value="Genomic_DNA"/>
</dbReference>
<gene>
    <name evidence="5" type="ORF">AMS68_006731</name>
</gene>
<reference evidence="5 6" key="1">
    <citation type="journal article" date="2016" name="Sci. Rep.">
        <title>Peltaster fructicola genome reveals evolution from an invasive phytopathogen to an ectophytic parasite.</title>
        <authorList>
            <person name="Xu C."/>
            <person name="Chen H."/>
            <person name="Gleason M.L."/>
            <person name="Xu J.R."/>
            <person name="Liu H."/>
            <person name="Zhang R."/>
            <person name="Sun G."/>
        </authorList>
    </citation>
    <scope>NUCLEOTIDE SEQUENCE [LARGE SCALE GENOMIC DNA]</scope>
    <source>
        <strain evidence="5 6">LNHT1506</strain>
    </source>
</reference>
<keyword evidence="6" id="KW-1185">Reference proteome</keyword>
<accession>A0A6H0Y2H3</accession>
<keyword evidence="3" id="KW-0687">Ribonucleoprotein</keyword>
<dbReference type="InterPro" id="IPR052837">
    <property type="entry name" value="Mitoribosomal_bS21"/>
</dbReference>
<dbReference type="PANTHER" id="PTHR41237:SF1">
    <property type="entry name" value="SMALL RIBOSOMAL SUBUNIT PROTEIN BS21M"/>
    <property type="match status" value="1"/>
</dbReference>
<dbReference type="GO" id="GO:0003735">
    <property type="term" value="F:structural constituent of ribosome"/>
    <property type="evidence" value="ECO:0007669"/>
    <property type="project" value="InterPro"/>
</dbReference>
<comment type="similarity">
    <text evidence="1">Belongs to the bacterial ribosomal protein bS21 family.</text>
</comment>
<dbReference type="AlphaFoldDB" id="A0A6H0Y2H3"/>
<dbReference type="Proteomes" id="UP000503462">
    <property type="component" value="Chromosome 4"/>
</dbReference>
<feature type="compositionally biased region" description="Polar residues" evidence="4">
    <location>
        <begin position="90"/>
        <end position="104"/>
    </location>
</feature>
<organism evidence="5 6">
    <name type="scientific">Peltaster fructicola</name>
    <dbReference type="NCBI Taxonomy" id="286661"/>
    <lineage>
        <taxon>Eukaryota</taxon>
        <taxon>Fungi</taxon>
        <taxon>Dikarya</taxon>
        <taxon>Ascomycota</taxon>
        <taxon>Pezizomycotina</taxon>
        <taxon>Dothideomycetes</taxon>
        <taxon>Dothideomycetes incertae sedis</taxon>
        <taxon>Peltaster</taxon>
    </lineage>
</organism>
<dbReference type="GO" id="GO:0070124">
    <property type="term" value="P:mitochondrial translational initiation"/>
    <property type="evidence" value="ECO:0007669"/>
    <property type="project" value="TreeGrafter"/>
</dbReference>
<dbReference type="GO" id="GO:0005763">
    <property type="term" value="C:mitochondrial small ribosomal subunit"/>
    <property type="evidence" value="ECO:0007669"/>
    <property type="project" value="TreeGrafter"/>
</dbReference>
<proteinExistence type="inferred from homology"/>
<evidence type="ECO:0008006" key="7">
    <source>
        <dbReference type="Google" id="ProtNLM"/>
    </source>
</evidence>